<evidence type="ECO:0000256" key="1">
    <source>
        <dbReference type="SAM" id="MobiDB-lite"/>
    </source>
</evidence>
<dbReference type="EMBL" id="JAAAJB010000346">
    <property type="protein sequence ID" value="KAG0257805.1"/>
    <property type="molecule type" value="Genomic_DNA"/>
</dbReference>
<evidence type="ECO:0000313" key="4">
    <source>
        <dbReference type="Proteomes" id="UP000807716"/>
    </source>
</evidence>
<feature type="domain" description="NADAR" evidence="2">
    <location>
        <begin position="217"/>
        <end position="332"/>
    </location>
</feature>
<dbReference type="CDD" id="cd15457">
    <property type="entry name" value="NADAR"/>
    <property type="match status" value="1"/>
</dbReference>
<reference evidence="3" key="1">
    <citation type="journal article" date="2020" name="Fungal Divers.">
        <title>Resolving the Mortierellaceae phylogeny through synthesis of multi-gene phylogenetics and phylogenomics.</title>
        <authorList>
            <person name="Vandepol N."/>
            <person name="Liber J."/>
            <person name="Desiro A."/>
            <person name="Na H."/>
            <person name="Kennedy M."/>
            <person name="Barry K."/>
            <person name="Grigoriev I.V."/>
            <person name="Miller A.N."/>
            <person name="O'Donnell K."/>
            <person name="Stajich J.E."/>
            <person name="Bonito G."/>
        </authorList>
    </citation>
    <scope>NUCLEOTIDE SEQUENCE</scope>
    <source>
        <strain evidence="3">BC1065</strain>
    </source>
</reference>
<dbReference type="Gene3D" id="1.10.357.40">
    <property type="entry name" value="YbiA-like"/>
    <property type="match status" value="1"/>
</dbReference>
<dbReference type="InterPro" id="IPR012816">
    <property type="entry name" value="NADAR"/>
</dbReference>
<dbReference type="Proteomes" id="UP000807716">
    <property type="component" value="Unassembled WGS sequence"/>
</dbReference>
<comment type="caution">
    <text evidence="3">The sequence shown here is derived from an EMBL/GenBank/DDBJ whole genome shotgun (WGS) entry which is preliminary data.</text>
</comment>
<name>A0A9P6Q2X8_9FUNG</name>
<feature type="region of interest" description="Disordered" evidence="1">
    <location>
        <begin position="52"/>
        <end position="96"/>
    </location>
</feature>
<proteinExistence type="predicted"/>
<dbReference type="InterPro" id="IPR037238">
    <property type="entry name" value="YbiA-like_sf"/>
</dbReference>
<accession>A0A9P6Q2X8</accession>
<dbReference type="AlphaFoldDB" id="A0A9P6Q2X8"/>
<gene>
    <name evidence="3" type="ORF">DFQ27_004927</name>
</gene>
<evidence type="ECO:0000259" key="2">
    <source>
        <dbReference type="Pfam" id="PF08719"/>
    </source>
</evidence>
<keyword evidence="4" id="KW-1185">Reference proteome</keyword>
<organism evidence="3 4">
    <name type="scientific">Actinomortierella ambigua</name>
    <dbReference type="NCBI Taxonomy" id="1343610"/>
    <lineage>
        <taxon>Eukaryota</taxon>
        <taxon>Fungi</taxon>
        <taxon>Fungi incertae sedis</taxon>
        <taxon>Mucoromycota</taxon>
        <taxon>Mortierellomycotina</taxon>
        <taxon>Mortierellomycetes</taxon>
        <taxon>Mortierellales</taxon>
        <taxon>Mortierellaceae</taxon>
        <taxon>Actinomortierella</taxon>
    </lineage>
</organism>
<dbReference type="OrthoDB" id="206452at2759"/>
<dbReference type="Pfam" id="PF08719">
    <property type="entry name" value="NADAR"/>
    <property type="match status" value="1"/>
</dbReference>
<dbReference type="SUPFAM" id="SSF143990">
    <property type="entry name" value="YbiA-like"/>
    <property type="match status" value="1"/>
</dbReference>
<sequence>MKTRSQTTNERLPPGKDIPTLFAIIDLDPPFISRFEALLLARCPNASRVLLASPEDPSEDGPSSFFPGNPRSNSNNSNHHHHNNNKNNNNSSSNSSRITIDRAREAWIHRLLTFLLLACWSQGVHPVVCIPASKDSRQWQLCYKLIQQLRAHCLPEALDIIVLCGLSIRGEPWSVTARLFADVGASATFNAADTLMNSSSSSSSSSTGQSQMEPPKATTGYFQAQKFSDDGFGRKVAGVVSPREAFQMANSRNSSFKWFWDDQCRCGAIYKERVMAEALLYKFSEKKPLARYSLLATGTCKLVEDSDKDGYWGVGPRKDGLNRLGYLLECVRFETLKDELSRMQCRFDSLFRLKDPSSSSPQH</sequence>
<evidence type="ECO:0000313" key="3">
    <source>
        <dbReference type="EMBL" id="KAG0257805.1"/>
    </source>
</evidence>
<feature type="compositionally biased region" description="Low complexity" evidence="1">
    <location>
        <begin position="85"/>
        <end position="96"/>
    </location>
</feature>
<protein>
    <recommendedName>
        <fullName evidence="2">NADAR domain-containing protein</fullName>
    </recommendedName>
</protein>